<dbReference type="PANTHER" id="PTHR47199">
    <property type="entry name" value="PHOTOSYSTEM II STABILITY/ASSEMBLY FACTOR HCF136, CHLOROPLASTIC"/>
    <property type="match status" value="1"/>
</dbReference>
<comment type="caution">
    <text evidence="4">The sequence shown here is derived from an EMBL/GenBank/DDBJ whole genome shotgun (WGS) entry which is preliminary data.</text>
</comment>
<dbReference type="RefSeq" id="WP_241937380.1">
    <property type="nucleotide sequence ID" value="NZ_JALBGC010000004.1"/>
</dbReference>
<dbReference type="AlphaFoldDB" id="A0A9X2AIX7"/>
<keyword evidence="1" id="KW-0602">Photosynthesis</keyword>
<dbReference type="InterPro" id="IPR028203">
    <property type="entry name" value="PSII_CF48-like_dom"/>
</dbReference>
<reference evidence="4" key="1">
    <citation type="submission" date="2022-03" db="EMBL/GenBank/DDBJ databases">
        <title>Bacterial whole genome sequence for Hymenobacter sp. DH14.</title>
        <authorList>
            <person name="Le V."/>
        </authorList>
    </citation>
    <scope>NUCLEOTIDE SEQUENCE</scope>
    <source>
        <strain evidence="4">DH14</strain>
    </source>
</reference>
<dbReference type="PANTHER" id="PTHR47199:SF2">
    <property type="entry name" value="PHOTOSYSTEM II STABILITY_ASSEMBLY FACTOR HCF136, CHLOROPLASTIC"/>
    <property type="match status" value="1"/>
</dbReference>
<evidence type="ECO:0000313" key="5">
    <source>
        <dbReference type="Proteomes" id="UP001139193"/>
    </source>
</evidence>
<feature type="domain" description="Photosynthesis system II assembly factor Ycf48/Hcf136-like" evidence="3">
    <location>
        <begin position="132"/>
        <end position="211"/>
    </location>
</feature>
<dbReference type="PROSITE" id="PS51257">
    <property type="entry name" value="PROKAR_LIPOPROTEIN"/>
    <property type="match status" value="1"/>
</dbReference>
<dbReference type="GO" id="GO:0009523">
    <property type="term" value="C:photosystem II"/>
    <property type="evidence" value="ECO:0007669"/>
    <property type="project" value="UniProtKB-KW"/>
</dbReference>
<dbReference type="SUPFAM" id="SSF110296">
    <property type="entry name" value="Oligoxyloglucan reducing end-specific cellobiohydrolase"/>
    <property type="match status" value="1"/>
</dbReference>
<gene>
    <name evidence="4" type="ORF">MON38_17185</name>
</gene>
<dbReference type="EMBL" id="JALBGC010000004">
    <property type="protein sequence ID" value="MCI1189160.1"/>
    <property type="molecule type" value="Genomic_DNA"/>
</dbReference>
<protein>
    <submittedName>
        <fullName evidence="4">YCF48-related protein</fullName>
    </submittedName>
</protein>
<dbReference type="Proteomes" id="UP001139193">
    <property type="component" value="Unassembled WGS sequence"/>
</dbReference>
<dbReference type="GO" id="GO:0015979">
    <property type="term" value="P:photosynthesis"/>
    <property type="evidence" value="ECO:0007669"/>
    <property type="project" value="UniProtKB-KW"/>
</dbReference>
<keyword evidence="5" id="KW-1185">Reference proteome</keyword>
<accession>A0A9X2AIX7</accession>
<organism evidence="4 5">
    <name type="scientific">Hymenobacter cyanobacteriorum</name>
    <dbReference type="NCBI Taxonomy" id="2926463"/>
    <lineage>
        <taxon>Bacteria</taxon>
        <taxon>Pseudomonadati</taxon>
        <taxon>Bacteroidota</taxon>
        <taxon>Cytophagia</taxon>
        <taxon>Cytophagales</taxon>
        <taxon>Hymenobacteraceae</taxon>
        <taxon>Hymenobacter</taxon>
    </lineage>
</organism>
<name>A0A9X2AIX7_9BACT</name>
<dbReference type="Gene3D" id="2.130.10.10">
    <property type="entry name" value="YVTN repeat-like/Quinoprotein amine dehydrogenase"/>
    <property type="match status" value="2"/>
</dbReference>
<evidence type="ECO:0000259" key="3">
    <source>
        <dbReference type="Pfam" id="PF14870"/>
    </source>
</evidence>
<evidence type="ECO:0000313" key="4">
    <source>
        <dbReference type="EMBL" id="MCI1189160.1"/>
    </source>
</evidence>
<sequence length="337" mass="36048">MKKLYGLLSLGLLATAGCQQDKYIFDSYSTMRFDALKLPAAADTMALRTVDFVSAAQGYVGGDQGAFFATTDAGQTWTRMASLGTRTVHKLLFTSPTAGWAGTDAGLYRTTNGGQSWAYVPTYNGYGSAGGSILDVQFVTPQVGYAVGTQGAISKTTNGGATWTTTHRYYYKVYTFRAVSFSSVDSGTVVGDEYAKWTTTNGGQTWSVLDGSPAGSGVDRQYDVLRFNEKSYLLALAGGLQAYAPAYSYGQRPDDGFGYPAYGLATAGPRGPVVAVGERTIIRQRAADAAPDSAPWVYVHAPDGTSFTEKFYAADFADSGTFYAVGARGLIYRFHYQ</sequence>
<keyword evidence="2" id="KW-0604">Photosystem II</keyword>
<dbReference type="Pfam" id="PF14870">
    <property type="entry name" value="PSII_BNR"/>
    <property type="match status" value="1"/>
</dbReference>
<evidence type="ECO:0000256" key="2">
    <source>
        <dbReference type="ARBA" id="ARBA00023276"/>
    </source>
</evidence>
<dbReference type="InterPro" id="IPR015943">
    <property type="entry name" value="WD40/YVTN_repeat-like_dom_sf"/>
</dbReference>
<proteinExistence type="predicted"/>
<evidence type="ECO:0000256" key="1">
    <source>
        <dbReference type="ARBA" id="ARBA00022531"/>
    </source>
</evidence>